<gene>
    <name evidence="7" type="ORF">J7I42_26310</name>
</gene>
<feature type="transmembrane region" description="Helical" evidence="5">
    <location>
        <begin position="82"/>
        <end position="100"/>
    </location>
</feature>
<evidence type="ECO:0000313" key="7">
    <source>
        <dbReference type="EMBL" id="MBO9203825.1"/>
    </source>
</evidence>
<feature type="domain" description="Fatty acid hydroxylase" evidence="6">
    <location>
        <begin position="199"/>
        <end position="332"/>
    </location>
</feature>
<evidence type="ECO:0000256" key="1">
    <source>
        <dbReference type="ARBA" id="ARBA00004370"/>
    </source>
</evidence>
<evidence type="ECO:0000256" key="4">
    <source>
        <dbReference type="ARBA" id="ARBA00023136"/>
    </source>
</evidence>
<dbReference type="EMBL" id="JAGHKO010000011">
    <property type="protein sequence ID" value="MBO9203825.1"/>
    <property type="molecule type" value="Genomic_DNA"/>
</dbReference>
<keyword evidence="2 5" id="KW-0812">Transmembrane</keyword>
<comment type="caution">
    <text evidence="7">The sequence shown here is derived from an EMBL/GenBank/DDBJ whole genome shotgun (WGS) entry which is preliminary data.</text>
</comment>
<organism evidence="7 8">
    <name type="scientific">Niastella soli</name>
    <dbReference type="NCBI Taxonomy" id="2821487"/>
    <lineage>
        <taxon>Bacteria</taxon>
        <taxon>Pseudomonadati</taxon>
        <taxon>Bacteroidota</taxon>
        <taxon>Chitinophagia</taxon>
        <taxon>Chitinophagales</taxon>
        <taxon>Chitinophagaceae</taxon>
        <taxon>Niastella</taxon>
    </lineage>
</organism>
<evidence type="ECO:0000256" key="5">
    <source>
        <dbReference type="SAM" id="Phobius"/>
    </source>
</evidence>
<dbReference type="InterPro" id="IPR006694">
    <property type="entry name" value="Fatty_acid_hydroxylase"/>
</dbReference>
<dbReference type="RefSeq" id="WP_209141876.1">
    <property type="nucleotide sequence ID" value="NZ_JAGHKO010000011.1"/>
</dbReference>
<keyword evidence="4 5" id="KW-0472">Membrane</keyword>
<comment type="subcellular location">
    <subcellularLocation>
        <location evidence="1">Membrane</location>
    </subcellularLocation>
</comment>
<keyword evidence="8" id="KW-1185">Reference proteome</keyword>
<dbReference type="Pfam" id="PF04116">
    <property type="entry name" value="FA_hydroxylase"/>
    <property type="match status" value="1"/>
</dbReference>
<keyword evidence="3 5" id="KW-1133">Transmembrane helix</keyword>
<dbReference type="Proteomes" id="UP000677244">
    <property type="component" value="Unassembled WGS sequence"/>
</dbReference>
<evidence type="ECO:0000256" key="2">
    <source>
        <dbReference type="ARBA" id="ARBA00022692"/>
    </source>
</evidence>
<feature type="transmembrane region" description="Helical" evidence="5">
    <location>
        <begin position="57"/>
        <end position="75"/>
    </location>
</feature>
<dbReference type="PANTHER" id="PTHR11863">
    <property type="entry name" value="STEROL DESATURASE"/>
    <property type="match status" value="1"/>
</dbReference>
<feature type="transmembrane region" description="Helical" evidence="5">
    <location>
        <begin position="188"/>
        <end position="208"/>
    </location>
</feature>
<feature type="transmembrane region" description="Helical" evidence="5">
    <location>
        <begin position="15"/>
        <end position="37"/>
    </location>
</feature>
<evidence type="ECO:0000313" key="8">
    <source>
        <dbReference type="Proteomes" id="UP000677244"/>
    </source>
</evidence>
<sequence>MSTPVKRLKIGEGKISGYSSIFLGLLSLTGVICFKYPEWLTTPEFREIYTGESMKILLTATIIASFLFALVSFILSKQKKWAMAGLLICSLSIVFGGLQVQGRPVEKQSWHLGVDWLLLDLLLMAVIFVPIEMVFPKNRQQSKFHEEWRTDLLYFVISHLFIQFFGVITQKPAKIFFGWIGLSEIQHWVQQLPYVIELFFAFLITDLFQYAAHRFFHSHTYLWRFHSVHHSTKHMDWLAGSRTHFVDIFVTRSMTFIPLYIFGFSEITFNTYIIFMAIHAVLIHANTRINFGFLKYIFATPQYHHWHHCEDPKYYGKNFATIFPFIDKIFGTYYLPGNTWPEGTGLRETHFPKGYVNQLVYPFSKSPFDKNLNMENETKR</sequence>
<name>A0ABS3Z0Z3_9BACT</name>
<accession>A0ABS3Z0Z3</accession>
<reference evidence="7 8" key="1">
    <citation type="submission" date="2021-03" db="EMBL/GenBank/DDBJ databases">
        <title>Assistant Professor.</title>
        <authorList>
            <person name="Huq M.A."/>
        </authorList>
    </citation>
    <scope>NUCLEOTIDE SEQUENCE [LARGE SCALE GENOMIC DNA]</scope>
    <source>
        <strain evidence="7 8">MAH-29</strain>
    </source>
</reference>
<feature type="transmembrane region" description="Helical" evidence="5">
    <location>
        <begin position="152"/>
        <end position="168"/>
    </location>
</feature>
<feature type="transmembrane region" description="Helical" evidence="5">
    <location>
        <begin position="269"/>
        <end position="287"/>
    </location>
</feature>
<feature type="transmembrane region" description="Helical" evidence="5">
    <location>
        <begin position="112"/>
        <end position="131"/>
    </location>
</feature>
<dbReference type="InterPro" id="IPR050307">
    <property type="entry name" value="Sterol_Desaturase_Related"/>
</dbReference>
<evidence type="ECO:0000256" key="3">
    <source>
        <dbReference type="ARBA" id="ARBA00022989"/>
    </source>
</evidence>
<protein>
    <submittedName>
        <fullName evidence="7">Sterol desaturase family protein</fullName>
    </submittedName>
</protein>
<evidence type="ECO:0000259" key="6">
    <source>
        <dbReference type="Pfam" id="PF04116"/>
    </source>
</evidence>
<proteinExistence type="predicted"/>